<evidence type="ECO:0000256" key="1">
    <source>
        <dbReference type="ARBA" id="ARBA00001947"/>
    </source>
</evidence>
<feature type="chain" id="PRO_5023092233" description="Peptide hydrolase" evidence="9">
    <location>
        <begin position="19"/>
        <end position="382"/>
    </location>
</feature>
<evidence type="ECO:0000256" key="9">
    <source>
        <dbReference type="RuleBase" id="RU361240"/>
    </source>
</evidence>
<keyword evidence="3 9" id="KW-0645">Protease</keyword>
<dbReference type="EC" id="3.4.-.-" evidence="9"/>
<dbReference type="PANTHER" id="PTHR12147">
    <property type="entry name" value="METALLOPEPTIDASE M28 FAMILY MEMBER"/>
    <property type="match status" value="1"/>
</dbReference>
<evidence type="ECO:0000313" key="12">
    <source>
        <dbReference type="Proteomes" id="UP000305067"/>
    </source>
</evidence>
<organism evidence="11 12">
    <name type="scientific">Pterulicium gracile</name>
    <dbReference type="NCBI Taxonomy" id="1884261"/>
    <lineage>
        <taxon>Eukaryota</taxon>
        <taxon>Fungi</taxon>
        <taxon>Dikarya</taxon>
        <taxon>Basidiomycota</taxon>
        <taxon>Agaricomycotina</taxon>
        <taxon>Agaricomycetes</taxon>
        <taxon>Agaricomycetidae</taxon>
        <taxon>Agaricales</taxon>
        <taxon>Pleurotineae</taxon>
        <taxon>Pterulaceae</taxon>
        <taxon>Pterulicium</taxon>
    </lineage>
</organism>
<protein>
    <recommendedName>
        <fullName evidence="9">Peptide hydrolase</fullName>
        <ecNumber evidence="9">3.4.-.-</ecNumber>
    </recommendedName>
</protein>
<sequence length="382" mass="40827">MKLSIGFVLAGLLAFVHAAPLTHSEIQQKASQGLRLLSLAEAEEPVWRTEDQRLQLIRAGTTFIDVTETYELEKEIAAKGDSFTSSSLMPSYPAPSRQAQVTPLLARLSTSKMTGYLSSLTAYNNRYYTSSTGSAASVYIQNTIRSIASAAGRSDITVSAFSHSWAQTSTIVKFASTSTGPITVLGGHMDSINSASGSPSSARAPGADDDGTGTVNLMNIIEVLATSGFKPSTPLEFHFYAAEEVGLLGSNAIAVNYKNAGKQIKAFMQLDMTGYFRPGSTEVIALQADYIDSGLNTFVRQLASSYSRLPVTMDVPCNYACSDHASWYRQGYPTTFPFEAVTGNDDPSIHTSGDTTSVSGFSWSHSLEFAKVGLGFAVELSA</sequence>
<dbReference type="EMBL" id="ML178818">
    <property type="protein sequence ID" value="TFL04352.1"/>
    <property type="molecule type" value="Genomic_DNA"/>
</dbReference>
<evidence type="ECO:0000256" key="2">
    <source>
        <dbReference type="ARBA" id="ARBA00022438"/>
    </source>
</evidence>
<keyword evidence="5 9" id="KW-0732">Signal</keyword>
<dbReference type="CDD" id="cd03879">
    <property type="entry name" value="M28_AAP"/>
    <property type="match status" value="1"/>
</dbReference>
<dbReference type="InterPro" id="IPR007484">
    <property type="entry name" value="Peptidase_M28"/>
</dbReference>
<dbReference type="GO" id="GO:0046872">
    <property type="term" value="F:metal ion binding"/>
    <property type="evidence" value="ECO:0007669"/>
    <property type="project" value="UniProtKB-KW"/>
</dbReference>
<evidence type="ECO:0000259" key="10">
    <source>
        <dbReference type="Pfam" id="PF04389"/>
    </source>
</evidence>
<dbReference type="AlphaFoldDB" id="A0A5C3QR62"/>
<evidence type="ECO:0000256" key="5">
    <source>
        <dbReference type="ARBA" id="ARBA00022729"/>
    </source>
</evidence>
<evidence type="ECO:0000313" key="11">
    <source>
        <dbReference type="EMBL" id="TFL04352.1"/>
    </source>
</evidence>
<keyword evidence="12" id="KW-1185">Reference proteome</keyword>
<keyword evidence="4 9" id="KW-0479">Metal-binding</keyword>
<dbReference type="Pfam" id="PF04389">
    <property type="entry name" value="Peptidase_M28"/>
    <property type="match status" value="1"/>
</dbReference>
<comment type="similarity">
    <text evidence="8">Belongs to the peptidase M28 family. M28E subfamily.</text>
</comment>
<evidence type="ECO:0000256" key="6">
    <source>
        <dbReference type="ARBA" id="ARBA00022801"/>
    </source>
</evidence>
<proteinExistence type="inferred from homology"/>
<accession>A0A5C3QR62</accession>
<dbReference type="GO" id="GO:0004177">
    <property type="term" value="F:aminopeptidase activity"/>
    <property type="evidence" value="ECO:0007669"/>
    <property type="project" value="UniProtKB-KW"/>
</dbReference>
<comment type="cofactor">
    <cofactor evidence="1">
        <name>Zn(2+)</name>
        <dbReference type="ChEBI" id="CHEBI:29105"/>
    </cofactor>
</comment>
<evidence type="ECO:0000256" key="4">
    <source>
        <dbReference type="ARBA" id="ARBA00022723"/>
    </source>
</evidence>
<reference evidence="11 12" key="1">
    <citation type="journal article" date="2019" name="Nat. Ecol. Evol.">
        <title>Megaphylogeny resolves global patterns of mushroom evolution.</title>
        <authorList>
            <person name="Varga T."/>
            <person name="Krizsan K."/>
            <person name="Foldi C."/>
            <person name="Dima B."/>
            <person name="Sanchez-Garcia M."/>
            <person name="Sanchez-Ramirez S."/>
            <person name="Szollosi G.J."/>
            <person name="Szarkandi J.G."/>
            <person name="Papp V."/>
            <person name="Albert L."/>
            <person name="Andreopoulos W."/>
            <person name="Angelini C."/>
            <person name="Antonin V."/>
            <person name="Barry K.W."/>
            <person name="Bougher N.L."/>
            <person name="Buchanan P."/>
            <person name="Buyck B."/>
            <person name="Bense V."/>
            <person name="Catcheside P."/>
            <person name="Chovatia M."/>
            <person name="Cooper J."/>
            <person name="Damon W."/>
            <person name="Desjardin D."/>
            <person name="Finy P."/>
            <person name="Geml J."/>
            <person name="Haridas S."/>
            <person name="Hughes K."/>
            <person name="Justo A."/>
            <person name="Karasinski D."/>
            <person name="Kautmanova I."/>
            <person name="Kiss B."/>
            <person name="Kocsube S."/>
            <person name="Kotiranta H."/>
            <person name="LaButti K.M."/>
            <person name="Lechner B.E."/>
            <person name="Liimatainen K."/>
            <person name="Lipzen A."/>
            <person name="Lukacs Z."/>
            <person name="Mihaltcheva S."/>
            <person name="Morgado L.N."/>
            <person name="Niskanen T."/>
            <person name="Noordeloos M.E."/>
            <person name="Ohm R.A."/>
            <person name="Ortiz-Santana B."/>
            <person name="Ovrebo C."/>
            <person name="Racz N."/>
            <person name="Riley R."/>
            <person name="Savchenko A."/>
            <person name="Shiryaev A."/>
            <person name="Soop K."/>
            <person name="Spirin V."/>
            <person name="Szebenyi C."/>
            <person name="Tomsovsky M."/>
            <person name="Tulloss R.E."/>
            <person name="Uehling J."/>
            <person name="Grigoriev I.V."/>
            <person name="Vagvolgyi C."/>
            <person name="Papp T."/>
            <person name="Martin F.M."/>
            <person name="Miettinen O."/>
            <person name="Hibbett D.S."/>
            <person name="Nagy L.G."/>
        </authorList>
    </citation>
    <scope>NUCLEOTIDE SEQUENCE [LARGE SCALE GENOMIC DNA]</scope>
    <source>
        <strain evidence="11 12">CBS 309.79</strain>
    </source>
</reference>
<dbReference type="PANTHER" id="PTHR12147:SF56">
    <property type="entry name" value="AMINOPEPTIDASE YDR415C-RELATED"/>
    <property type="match status" value="1"/>
</dbReference>
<dbReference type="OrthoDB" id="2214at2759"/>
<evidence type="ECO:0000256" key="7">
    <source>
        <dbReference type="ARBA" id="ARBA00022833"/>
    </source>
</evidence>
<feature type="domain" description="Peptidase M28" evidence="10">
    <location>
        <begin position="173"/>
        <end position="358"/>
    </location>
</feature>
<evidence type="ECO:0000256" key="8">
    <source>
        <dbReference type="ARBA" id="ARBA00043962"/>
    </source>
</evidence>
<gene>
    <name evidence="11" type="ORF">BDV98DRAFT_524403</name>
</gene>
<name>A0A5C3QR62_9AGAR</name>
<dbReference type="GO" id="GO:0006508">
    <property type="term" value="P:proteolysis"/>
    <property type="evidence" value="ECO:0007669"/>
    <property type="project" value="UniProtKB-KW"/>
</dbReference>
<keyword evidence="6 9" id="KW-0378">Hydrolase</keyword>
<feature type="signal peptide" evidence="9">
    <location>
        <begin position="1"/>
        <end position="18"/>
    </location>
</feature>
<dbReference type="Gene3D" id="3.40.630.10">
    <property type="entry name" value="Zn peptidases"/>
    <property type="match status" value="1"/>
</dbReference>
<keyword evidence="2 11" id="KW-0031">Aminopeptidase</keyword>
<dbReference type="Proteomes" id="UP000305067">
    <property type="component" value="Unassembled WGS sequence"/>
</dbReference>
<dbReference type="GO" id="GO:0008235">
    <property type="term" value="F:metalloexopeptidase activity"/>
    <property type="evidence" value="ECO:0007669"/>
    <property type="project" value="InterPro"/>
</dbReference>
<dbReference type="STRING" id="1884261.A0A5C3QR62"/>
<dbReference type="SUPFAM" id="SSF53187">
    <property type="entry name" value="Zn-dependent exopeptidases"/>
    <property type="match status" value="1"/>
</dbReference>
<evidence type="ECO:0000256" key="3">
    <source>
        <dbReference type="ARBA" id="ARBA00022670"/>
    </source>
</evidence>
<dbReference type="InterPro" id="IPR045175">
    <property type="entry name" value="M28_fam"/>
</dbReference>
<keyword evidence="7 9" id="KW-0862">Zinc</keyword>